<feature type="region of interest" description="Disordered" evidence="1">
    <location>
        <begin position="27"/>
        <end position="67"/>
    </location>
</feature>
<keyword evidence="3" id="KW-1185">Reference proteome</keyword>
<dbReference type="OrthoDB" id="2244820at2759"/>
<evidence type="ECO:0000313" key="3">
    <source>
        <dbReference type="Proteomes" id="UP000646827"/>
    </source>
</evidence>
<dbReference type="AlphaFoldDB" id="A0A8H7RRN2"/>
<evidence type="ECO:0000256" key="1">
    <source>
        <dbReference type="SAM" id="MobiDB-lite"/>
    </source>
</evidence>
<dbReference type="EMBL" id="JAEPRB010000615">
    <property type="protein sequence ID" value="KAG2214513.1"/>
    <property type="molecule type" value="Genomic_DNA"/>
</dbReference>
<accession>A0A8H7RRN2</accession>
<evidence type="ECO:0000313" key="2">
    <source>
        <dbReference type="EMBL" id="KAG2214513.1"/>
    </source>
</evidence>
<name>A0A8H7RRN2_9FUNG</name>
<gene>
    <name evidence="2" type="ORF">INT45_000621</name>
</gene>
<proteinExistence type="predicted"/>
<feature type="compositionally biased region" description="Polar residues" evidence="1">
    <location>
        <begin position="52"/>
        <end position="67"/>
    </location>
</feature>
<protein>
    <submittedName>
        <fullName evidence="2">Uncharacterized protein</fullName>
    </submittedName>
</protein>
<comment type="caution">
    <text evidence="2">The sequence shown here is derived from an EMBL/GenBank/DDBJ whole genome shotgun (WGS) entry which is preliminary data.</text>
</comment>
<dbReference type="Proteomes" id="UP000646827">
    <property type="component" value="Unassembled WGS sequence"/>
</dbReference>
<sequence length="953" mass="108844">MRGKTKQCIWCNKPVFKAHIRQHEDNECEKNPYADPNNPVEPPTKKQRRSIGRTSLPSHTVPESNITTPVFSYSNVSAERNTNSSITNNNLAVDVNNDNYSFDQNYDDDVYDDGVFDYGDSNMMASSPEPSIIHDAQALAHSFTSIQLETSMDHDEESFTSFNEDIDIDIMDDDTIDVIDNNDNSEVSAATDETQPSVSITTNERDPIISGKPILSKYKAETKITEQYPVKPVYYDYCQNGCQIYTDYVSIGCPCDQQRYKEINPNKLQAVSTMLYMPLAKQIAALISNDTRREKLMTLMDRESEEDGVQEDIFDGNMYKKHKSLFKGDMDIAISLYIDGFEPFNKGKTSMTIFNIIILNLLPKERCKNENMIQVCVLLVKPKSMDNFLEPLFIELCKLQTAGLEVRCGAALYGCRICPIKTVKALSPEGVSNGNYFSGMHSNVHQFRDITHYIDGALEFSIKKKTKFAELESFHGASFFSLDEMHLIGTNVSKCIWEMVSGSFKNTTTMFELSNAVRQIIGNSIETSTNTIPSSIFEGDFRNYHTKPGNMRAVDWTCFLMFVVPTMVCDMLELQLGTEQAEGVIDALASLVTGCAIALSWWITEEDIIKMESSFIKWHQHMHDVVPTNMYSSNMHYLQHIPEMVRLLRPLRSFSARSMECAIGFLKKRIKSQKNPGVNAGNILRRQQACRYYSSLLEDSQISDKNIDNTRPTAAYSLEFTDKEFGDPLSDDVELWDHSEREVDDYSDVNLRHYLVKFWRRKFPDDRIGWNDINNSIIVGRRLYMNEVVYDAMKTKRKTDKLCHFVKMDIEVDRKKACRNTPKDLQIQSYFREAIMYFAHEYNGNTNRFTSRLNTAKFNNLNSLVGEKHILCLVDILNGTELNSAGCPYGPYGIGHTGSRRYIVEAETITCHAGILKMLMTTSIITENTTYRNYYIYPKMIPKSTIVGDIRLL</sequence>
<organism evidence="2 3">
    <name type="scientific">Circinella minor</name>
    <dbReference type="NCBI Taxonomy" id="1195481"/>
    <lineage>
        <taxon>Eukaryota</taxon>
        <taxon>Fungi</taxon>
        <taxon>Fungi incertae sedis</taxon>
        <taxon>Mucoromycota</taxon>
        <taxon>Mucoromycotina</taxon>
        <taxon>Mucoromycetes</taxon>
        <taxon>Mucorales</taxon>
        <taxon>Lichtheimiaceae</taxon>
        <taxon>Circinella</taxon>
    </lineage>
</organism>
<reference evidence="2 3" key="1">
    <citation type="submission" date="2020-12" db="EMBL/GenBank/DDBJ databases">
        <title>Metabolic potential, ecology and presence of endohyphal bacteria is reflected in genomic diversity of Mucoromycotina.</title>
        <authorList>
            <person name="Muszewska A."/>
            <person name="Okrasinska A."/>
            <person name="Steczkiewicz K."/>
            <person name="Drgas O."/>
            <person name="Orlowska M."/>
            <person name="Perlinska-Lenart U."/>
            <person name="Aleksandrzak-Piekarczyk T."/>
            <person name="Szatraj K."/>
            <person name="Zielenkiewicz U."/>
            <person name="Pilsyk S."/>
            <person name="Malc E."/>
            <person name="Mieczkowski P."/>
            <person name="Kruszewska J.S."/>
            <person name="Biernat P."/>
            <person name="Pawlowska J."/>
        </authorList>
    </citation>
    <scope>NUCLEOTIDE SEQUENCE [LARGE SCALE GENOMIC DNA]</scope>
    <source>
        <strain evidence="2 3">CBS 142.35</strain>
    </source>
</reference>